<organism evidence="1">
    <name type="scientific">marine metagenome</name>
    <dbReference type="NCBI Taxonomy" id="408172"/>
    <lineage>
        <taxon>unclassified sequences</taxon>
        <taxon>metagenomes</taxon>
        <taxon>ecological metagenomes</taxon>
    </lineage>
</organism>
<feature type="non-terminal residue" evidence="1">
    <location>
        <position position="1"/>
    </location>
</feature>
<dbReference type="EMBL" id="UINC01017197">
    <property type="protein sequence ID" value="SVA70966.1"/>
    <property type="molecule type" value="Genomic_DNA"/>
</dbReference>
<dbReference type="AlphaFoldDB" id="A0A381Y1I9"/>
<dbReference type="SUPFAM" id="SSF56784">
    <property type="entry name" value="HAD-like"/>
    <property type="match status" value="1"/>
</dbReference>
<dbReference type="InterPro" id="IPR036412">
    <property type="entry name" value="HAD-like_sf"/>
</dbReference>
<feature type="non-terminal residue" evidence="1">
    <location>
        <position position="145"/>
    </location>
</feature>
<reference evidence="1" key="1">
    <citation type="submission" date="2018-05" db="EMBL/GenBank/DDBJ databases">
        <authorList>
            <person name="Lanie J.A."/>
            <person name="Ng W.-L."/>
            <person name="Kazmierczak K.M."/>
            <person name="Andrzejewski T.M."/>
            <person name="Davidsen T.M."/>
            <person name="Wayne K.J."/>
            <person name="Tettelin H."/>
            <person name="Glass J.I."/>
            <person name="Rusch D."/>
            <person name="Podicherti R."/>
            <person name="Tsui H.-C.T."/>
            <person name="Winkler M.E."/>
        </authorList>
    </citation>
    <scope>NUCLEOTIDE SEQUENCE</scope>
</reference>
<protein>
    <submittedName>
        <fullName evidence="1">Uncharacterized protein</fullName>
    </submittedName>
</protein>
<name>A0A381Y1I9_9ZZZZ</name>
<accession>A0A381Y1I9</accession>
<gene>
    <name evidence="1" type="ORF">METZ01_LOCUS123820</name>
</gene>
<evidence type="ECO:0000313" key="1">
    <source>
        <dbReference type="EMBL" id="SVA70966.1"/>
    </source>
</evidence>
<sequence length="145" mass="16932">VRIGLDFDNTLVCYDAVFASESKKLGFMPLNWRGSKQDLKDELQRRADGERLWQTLQGRVYGFGMEKAVLFPGVTPFLMRGRYRGDEIFIVSHKTEYGHFDSTKTPLREVSLAWMESKGFFEKSRFGLSKENVFFEQTRSQKVER</sequence>
<proteinExistence type="predicted"/>